<dbReference type="Pfam" id="PF04982">
    <property type="entry name" value="TM_HPP"/>
    <property type="match status" value="1"/>
</dbReference>
<dbReference type="InterPro" id="IPR007065">
    <property type="entry name" value="HPP"/>
</dbReference>
<evidence type="ECO:0000259" key="2">
    <source>
        <dbReference type="Pfam" id="PF04982"/>
    </source>
</evidence>
<comment type="caution">
    <text evidence="3">The sequence shown here is derived from an EMBL/GenBank/DDBJ whole genome shotgun (WGS) entry which is preliminary data.</text>
</comment>
<name>A0A520MEU7_9GAMM</name>
<feature type="domain" description="HPP transmembrane region" evidence="2">
    <location>
        <begin position="10"/>
        <end position="155"/>
    </location>
</feature>
<reference evidence="3 4" key="1">
    <citation type="submission" date="2019-02" db="EMBL/GenBank/DDBJ databases">
        <title>Prokaryotic population dynamics and viral predation in marine succession experiment using metagenomics: the confinement effect.</title>
        <authorList>
            <person name="Haro-Moreno J.M."/>
            <person name="Rodriguez-Valera F."/>
            <person name="Lopez-Perez M."/>
        </authorList>
    </citation>
    <scope>NUCLEOTIDE SEQUENCE [LARGE SCALE GENOMIC DNA]</scope>
    <source>
        <strain evidence="3">MED-G163</strain>
    </source>
</reference>
<dbReference type="InterPro" id="IPR058581">
    <property type="entry name" value="TM_HPP"/>
</dbReference>
<feature type="transmembrane region" description="Helical" evidence="1">
    <location>
        <begin position="77"/>
        <end position="107"/>
    </location>
</feature>
<dbReference type="PANTHER" id="PTHR33741">
    <property type="entry name" value="TRANSMEMBRANE PROTEIN DDB_G0269096-RELATED"/>
    <property type="match status" value="1"/>
</dbReference>
<feature type="transmembrane region" description="Helical" evidence="1">
    <location>
        <begin position="38"/>
        <end position="56"/>
    </location>
</feature>
<evidence type="ECO:0000313" key="4">
    <source>
        <dbReference type="Proteomes" id="UP000315782"/>
    </source>
</evidence>
<evidence type="ECO:0000256" key="1">
    <source>
        <dbReference type="SAM" id="Phobius"/>
    </source>
</evidence>
<dbReference type="AlphaFoldDB" id="A0A520MEU7"/>
<sequence length="155" mass="16382">MTDYPNKKVLINNLLSGIGAFLCISCLAFLNLSENGNVWLIPPFGASMVLVMAVHESPLAQPKNVLLGHILSAMGGVLIYSFMGVSALSLGLSVGLAVFLMASFKVIHPPAGANPIIAVLGGEGLDFILMPVAIGALFIVLFAIVYNKILKRNYP</sequence>
<keyword evidence="1" id="KW-0812">Transmembrane</keyword>
<dbReference type="PANTHER" id="PTHR33741:SF5">
    <property type="entry name" value="TRANSMEMBRANE PROTEIN DDB_G0269096-RELATED"/>
    <property type="match status" value="1"/>
</dbReference>
<feature type="transmembrane region" description="Helical" evidence="1">
    <location>
        <begin position="127"/>
        <end position="146"/>
    </location>
</feature>
<keyword evidence="1" id="KW-1133">Transmembrane helix</keyword>
<accession>A0A520MEU7</accession>
<organism evidence="3 4">
    <name type="scientific">SAR86 cluster bacterium</name>
    <dbReference type="NCBI Taxonomy" id="2030880"/>
    <lineage>
        <taxon>Bacteria</taxon>
        <taxon>Pseudomonadati</taxon>
        <taxon>Pseudomonadota</taxon>
        <taxon>Gammaproteobacteria</taxon>
        <taxon>SAR86 cluster</taxon>
    </lineage>
</organism>
<proteinExistence type="predicted"/>
<dbReference type="Proteomes" id="UP000315782">
    <property type="component" value="Unassembled WGS sequence"/>
</dbReference>
<feature type="transmembrane region" description="Helical" evidence="1">
    <location>
        <begin position="12"/>
        <end position="32"/>
    </location>
</feature>
<keyword evidence="1" id="KW-0472">Membrane</keyword>
<dbReference type="EMBL" id="SHBI01000030">
    <property type="protein sequence ID" value="RZO19735.1"/>
    <property type="molecule type" value="Genomic_DNA"/>
</dbReference>
<gene>
    <name evidence="3" type="ORF">EVA96_03525</name>
</gene>
<protein>
    <submittedName>
        <fullName evidence="3">HPP family protein</fullName>
    </submittedName>
</protein>
<evidence type="ECO:0000313" key="3">
    <source>
        <dbReference type="EMBL" id="RZO19735.1"/>
    </source>
</evidence>